<comment type="similarity">
    <text evidence="1">Belongs to the bacterial solute-binding protein 1 family.</text>
</comment>
<reference evidence="5 6" key="1">
    <citation type="submission" date="2019-04" db="EMBL/GenBank/DDBJ databases">
        <title>Bacillus sediminilitoris sp. nov., isolated from a tidal flat sediment on the East China Sea.</title>
        <authorList>
            <person name="Wei Y."/>
            <person name="Mao H."/>
            <person name="Fang J."/>
        </authorList>
    </citation>
    <scope>NUCLEOTIDE SEQUENCE [LARGE SCALE GENOMIC DNA]</scope>
    <source>
        <strain evidence="5 6">DSL-17</strain>
    </source>
</reference>
<dbReference type="EMBL" id="SSNT01000016">
    <property type="protein sequence ID" value="THF77171.1"/>
    <property type="molecule type" value="Genomic_DNA"/>
</dbReference>
<evidence type="ECO:0000256" key="1">
    <source>
        <dbReference type="ARBA" id="ARBA00008520"/>
    </source>
</evidence>
<proteinExistence type="inferred from homology"/>
<sequence length="441" mass="48824">MRKIVSLFMISILVFGLAACSDSATNQAASNDKANSGDEVKELKVWVHVAAEDPEGLNYDLRAKEFEEKHENVNVTVEHIVKTGEGSGYNDRINAAITTGELPDVITLESVHTASYVDSELLLPLNEYLDEATVDSYLDAIVKAGSVGDNLYALQSFDLSSPVFYNPDIFKAAGIEIPADANGNWTLDLAWSYDEFLKNAKILKEYMGQEPVHMFPDNSGWQMYAHSPIIFSNDGQLVGENGLDTDGYLNSKNTIEALKFMETLFRDGIVSPTARENAFALEKAAISFEGPWTIDVLTKEYPDLNWSLMPYPYGKEGHNSAPHGSWYVAATKDTKYPELTSELVAYLTNKDSAKAMEEAAGLIPGHKELLASSEKYSEYPRKLMLDQLVESEHVKPKSPIFPVIEDVLGDIVEGIALEKDSVENLVEDAIEKAEREAARFK</sequence>
<dbReference type="SUPFAM" id="SSF53850">
    <property type="entry name" value="Periplasmic binding protein-like II"/>
    <property type="match status" value="1"/>
</dbReference>
<dbReference type="RefSeq" id="WP_136356913.1">
    <property type="nucleotide sequence ID" value="NZ_CP046266.1"/>
</dbReference>
<dbReference type="GO" id="GO:1901982">
    <property type="term" value="F:maltose binding"/>
    <property type="evidence" value="ECO:0007669"/>
    <property type="project" value="TreeGrafter"/>
</dbReference>
<dbReference type="GO" id="GO:0015768">
    <property type="term" value="P:maltose transport"/>
    <property type="evidence" value="ECO:0007669"/>
    <property type="project" value="TreeGrafter"/>
</dbReference>
<evidence type="ECO:0000256" key="3">
    <source>
        <dbReference type="ARBA" id="ARBA00022729"/>
    </source>
</evidence>
<dbReference type="Pfam" id="PF01547">
    <property type="entry name" value="SBP_bac_1"/>
    <property type="match status" value="1"/>
</dbReference>
<dbReference type="PROSITE" id="PS51257">
    <property type="entry name" value="PROKAR_LIPOPROTEIN"/>
    <property type="match status" value="1"/>
</dbReference>
<protein>
    <submittedName>
        <fullName evidence="5">Extracellular solute-binding protein</fullName>
    </submittedName>
</protein>
<comment type="caution">
    <text evidence="5">The sequence shown here is derived from an EMBL/GenBank/DDBJ whole genome shotgun (WGS) entry which is preliminary data.</text>
</comment>
<feature type="signal peptide" evidence="4">
    <location>
        <begin position="1"/>
        <end position="28"/>
    </location>
</feature>
<accession>A0A4S4BQF3</accession>
<dbReference type="AlphaFoldDB" id="A0A4S4BQF3"/>
<evidence type="ECO:0000256" key="4">
    <source>
        <dbReference type="SAM" id="SignalP"/>
    </source>
</evidence>
<evidence type="ECO:0000256" key="2">
    <source>
        <dbReference type="ARBA" id="ARBA00022448"/>
    </source>
</evidence>
<keyword evidence="2" id="KW-0813">Transport</keyword>
<dbReference type="Proteomes" id="UP000310334">
    <property type="component" value="Unassembled WGS sequence"/>
</dbReference>
<dbReference type="PANTHER" id="PTHR30061:SF50">
    <property type="entry name" value="MALTOSE_MALTODEXTRIN-BINDING PERIPLASMIC PROTEIN"/>
    <property type="match status" value="1"/>
</dbReference>
<dbReference type="CDD" id="cd13585">
    <property type="entry name" value="PBP2_TMBP_like"/>
    <property type="match status" value="1"/>
</dbReference>
<dbReference type="GO" id="GO:0042956">
    <property type="term" value="P:maltodextrin transmembrane transport"/>
    <property type="evidence" value="ECO:0007669"/>
    <property type="project" value="TreeGrafter"/>
</dbReference>
<dbReference type="GO" id="GO:0055052">
    <property type="term" value="C:ATP-binding cassette (ABC) transporter complex, substrate-binding subunit-containing"/>
    <property type="evidence" value="ECO:0007669"/>
    <property type="project" value="TreeGrafter"/>
</dbReference>
<dbReference type="OrthoDB" id="9782846at2"/>
<dbReference type="PANTHER" id="PTHR30061">
    <property type="entry name" value="MALTOSE-BINDING PERIPLASMIC PROTEIN"/>
    <property type="match status" value="1"/>
</dbReference>
<keyword evidence="3 4" id="KW-0732">Signal</keyword>
<gene>
    <name evidence="5" type="ORF">E6W99_19465</name>
</gene>
<evidence type="ECO:0000313" key="5">
    <source>
        <dbReference type="EMBL" id="THF77171.1"/>
    </source>
</evidence>
<feature type="chain" id="PRO_5035271854" evidence="4">
    <location>
        <begin position="29"/>
        <end position="441"/>
    </location>
</feature>
<keyword evidence="6" id="KW-1185">Reference proteome</keyword>
<organism evidence="5 6">
    <name type="scientific">Metabacillus sediminilitoris</name>
    <dbReference type="NCBI Taxonomy" id="2567941"/>
    <lineage>
        <taxon>Bacteria</taxon>
        <taxon>Bacillati</taxon>
        <taxon>Bacillota</taxon>
        <taxon>Bacilli</taxon>
        <taxon>Bacillales</taxon>
        <taxon>Bacillaceae</taxon>
        <taxon>Metabacillus</taxon>
    </lineage>
</organism>
<dbReference type="InterPro" id="IPR006059">
    <property type="entry name" value="SBP"/>
</dbReference>
<dbReference type="Gene3D" id="3.40.190.10">
    <property type="entry name" value="Periplasmic binding protein-like II"/>
    <property type="match status" value="1"/>
</dbReference>
<evidence type="ECO:0000313" key="6">
    <source>
        <dbReference type="Proteomes" id="UP000310334"/>
    </source>
</evidence>
<name>A0A4S4BQF3_9BACI</name>